<comment type="caution">
    <text evidence="1">The sequence shown here is derived from an EMBL/GenBank/DDBJ whole genome shotgun (WGS) entry which is preliminary data.</text>
</comment>
<dbReference type="Proteomes" id="UP001597252">
    <property type="component" value="Unassembled WGS sequence"/>
</dbReference>
<sequence length="67" mass="7295">MPSDPPESDVDILLTEFINNAEVYMANPDIPVGAILSGEEADLFADDLGTKIIQKTGRMNEQCLISQ</sequence>
<dbReference type="EMBL" id="JBHTON010000024">
    <property type="protein sequence ID" value="MFD1485197.1"/>
    <property type="molecule type" value="Genomic_DNA"/>
</dbReference>
<keyword evidence="2" id="KW-1185">Reference proteome</keyword>
<protein>
    <submittedName>
        <fullName evidence="1">Uncharacterized protein</fullName>
    </submittedName>
</protein>
<name>A0ABW4E5N6_9LACO</name>
<evidence type="ECO:0000313" key="2">
    <source>
        <dbReference type="Proteomes" id="UP001597252"/>
    </source>
</evidence>
<dbReference type="RefSeq" id="WP_125753046.1">
    <property type="nucleotide sequence ID" value="NZ_JBHTON010000024.1"/>
</dbReference>
<organism evidence="1 2">
    <name type="scientific">Lacticaseibacillus baoqingensis</name>
    <dbReference type="NCBI Taxonomy" id="2486013"/>
    <lineage>
        <taxon>Bacteria</taxon>
        <taxon>Bacillati</taxon>
        <taxon>Bacillota</taxon>
        <taxon>Bacilli</taxon>
        <taxon>Lactobacillales</taxon>
        <taxon>Lactobacillaceae</taxon>
        <taxon>Lacticaseibacillus</taxon>
    </lineage>
</organism>
<accession>A0ABW4E5N6</accession>
<reference evidence="2" key="1">
    <citation type="journal article" date="2019" name="Int. J. Syst. Evol. Microbiol.">
        <title>The Global Catalogue of Microorganisms (GCM) 10K type strain sequencing project: providing services to taxonomists for standard genome sequencing and annotation.</title>
        <authorList>
            <consortium name="The Broad Institute Genomics Platform"/>
            <consortium name="The Broad Institute Genome Sequencing Center for Infectious Disease"/>
            <person name="Wu L."/>
            <person name="Ma J."/>
        </authorList>
    </citation>
    <scope>NUCLEOTIDE SEQUENCE [LARGE SCALE GENOMIC DNA]</scope>
    <source>
        <strain evidence="2">CCM 8903</strain>
    </source>
</reference>
<gene>
    <name evidence="1" type="ORF">ACFQ5J_08140</name>
</gene>
<evidence type="ECO:0000313" key="1">
    <source>
        <dbReference type="EMBL" id="MFD1485197.1"/>
    </source>
</evidence>
<proteinExistence type="predicted"/>